<evidence type="ECO:0000313" key="1">
    <source>
        <dbReference type="Proteomes" id="UP000050741"/>
    </source>
</evidence>
<organism evidence="1 2">
    <name type="scientific">Globodera pallida</name>
    <name type="common">Potato cyst nematode worm</name>
    <name type="synonym">Heterodera pallida</name>
    <dbReference type="NCBI Taxonomy" id="36090"/>
    <lineage>
        <taxon>Eukaryota</taxon>
        <taxon>Metazoa</taxon>
        <taxon>Ecdysozoa</taxon>
        <taxon>Nematoda</taxon>
        <taxon>Chromadorea</taxon>
        <taxon>Rhabditida</taxon>
        <taxon>Tylenchina</taxon>
        <taxon>Tylenchomorpha</taxon>
        <taxon>Tylenchoidea</taxon>
        <taxon>Heteroderidae</taxon>
        <taxon>Heteroderinae</taxon>
        <taxon>Globodera</taxon>
    </lineage>
</organism>
<evidence type="ECO:0000313" key="2">
    <source>
        <dbReference type="WBParaSite" id="GPLIN_001262000"/>
    </source>
</evidence>
<reference evidence="1" key="1">
    <citation type="submission" date="2014-05" db="EMBL/GenBank/DDBJ databases">
        <title>The genome and life-stage specific transcriptomes of Globodera pallida elucidate key aspects of plant parasitism by a cyst nematode.</title>
        <authorList>
            <person name="Cotton J.A."/>
            <person name="Lilley C.J."/>
            <person name="Jones L.M."/>
            <person name="Kikuchi T."/>
            <person name="Reid A.J."/>
            <person name="Thorpe P."/>
            <person name="Tsai I.J."/>
            <person name="Beasley H."/>
            <person name="Blok V."/>
            <person name="Cock P.J.A."/>
            <person name="Van den Akker S.E."/>
            <person name="Holroyd N."/>
            <person name="Hunt M."/>
            <person name="Mantelin S."/>
            <person name="Naghra H."/>
            <person name="Pain A."/>
            <person name="Palomares-Rius J.E."/>
            <person name="Zarowiecki M."/>
            <person name="Berriman M."/>
            <person name="Jones J.T."/>
            <person name="Urwin P.E."/>
        </authorList>
    </citation>
    <scope>NUCLEOTIDE SEQUENCE [LARGE SCALE GENOMIC DNA]</scope>
    <source>
        <strain evidence="1">Lindley</strain>
    </source>
</reference>
<sequence>MSDSSASAIAEMRRMLIDQQQTIVGLRSQLIDHRCVVVQTLARVELLENYAENAHGGFQRRYPSAAIFELRNGHGLVFRCLQHLEERKLVRRLRTTSTTKTLVIDQT</sequence>
<dbReference type="WBParaSite" id="GPLIN_001262000">
    <property type="protein sequence ID" value="GPLIN_001262000"/>
    <property type="gene ID" value="GPLIN_001262000"/>
</dbReference>
<dbReference type="AlphaFoldDB" id="A0A183CIB4"/>
<proteinExistence type="predicted"/>
<dbReference type="Proteomes" id="UP000050741">
    <property type="component" value="Unassembled WGS sequence"/>
</dbReference>
<keyword evidence="1" id="KW-1185">Reference proteome</keyword>
<accession>A0A183CIB4</accession>
<protein>
    <submittedName>
        <fullName evidence="2">MarR family transcriptional regulator</fullName>
    </submittedName>
</protein>
<reference evidence="2" key="2">
    <citation type="submission" date="2016-06" db="UniProtKB">
        <authorList>
            <consortium name="WormBaseParasite"/>
        </authorList>
    </citation>
    <scope>IDENTIFICATION</scope>
</reference>
<name>A0A183CIB4_GLOPA</name>